<sequence length="260" mass="29295">MTVITKINHSFQSGLNTCSIHFEKKVKIAGLEICPTCAVNKVTESNLKHGKAVRKMIYENHLAGGMLPIRHKNSGFHNYRCELPGQVIAFNSCAAYAEQIMKGQVTNLVMVGKTGTGKTHLACATARTLLKNGKTARYITSEELANDIMAAWYRQGDSEKNTIYRYTEYDLLIIDEYGLHDREKRKEVVHKVLYARYDADKATMLISNFALNDTKDRMGAIIHGLISDLGDRLWSRFQHGGLTQIECVWADTRLGAKYEC</sequence>
<dbReference type="Gene3D" id="3.40.50.300">
    <property type="entry name" value="P-loop containing nucleotide triphosphate hydrolases"/>
    <property type="match status" value="1"/>
</dbReference>
<evidence type="ECO:0000313" key="3">
    <source>
        <dbReference type="Proteomes" id="UP000683517"/>
    </source>
</evidence>
<reference evidence="2 3" key="1">
    <citation type="submission" date="2021-06" db="EMBL/GenBank/DDBJ databases">
        <title>FDA dAtabase for Regulatory Grade micrObial Sequences (FDA-ARGOS): Supporting development and validation of Infectious Disease Dx tests.</title>
        <authorList>
            <person name="Sproer C."/>
            <person name="Gronow S."/>
            <person name="Severitt S."/>
            <person name="Schroder I."/>
            <person name="Tallon L."/>
            <person name="Sadzewicz L."/>
            <person name="Zhao X."/>
            <person name="Boylan J."/>
            <person name="Ott S."/>
            <person name="Bowen H."/>
            <person name="Vavikolanu K."/>
            <person name="Mehta A."/>
            <person name="Aluvathingal J."/>
            <person name="Nadendla S."/>
            <person name="Lowell S."/>
            <person name="Myers T."/>
            <person name="Yan Y."/>
        </authorList>
    </citation>
    <scope>NUCLEOTIDE SEQUENCE [LARGE SCALE GENOMIC DNA]</scope>
    <source>
        <strain evidence="2 3">FDAARGOS 1400</strain>
    </source>
</reference>
<dbReference type="GeneID" id="60735419"/>
<dbReference type="PANTHER" id="PTHR30050:SF4">
    <property type="entry name" value="ATP-BINDING PROTEIN RV3427C IN INSERTION SEQUENCE-RELATED"/>
    <property type="match status" value="1"/>
</dbReference>
<keyword evidence="2" id="KW-0547">Nucleotide-binding</keyword>
<dbReference type="SUPFAM" id="SSF52540">
    <property type="entry name" value="P-loop containing nucleoside triphosphate hydrolases"/>
    <property type="match status" value="1"/>
</dbReference>
<keyword evidence="3" id="KW-1185">Reference proteome</keyword>
<dbReference type="RefSeq" id="WP_198072331.1">
    <property type="nucleotide sequence ID" value="NZ_CP065820.1"/>
</dbReference>
<protein>
    <submittedName>
        <fullName evidence="2">ATP-binding protein</fullName>
    </submittedName>
</protein>
<accession>A0ABX8L1Z9</accession>
<dbReference type="SMART" id="SM00382">
    <property type="entry name" value="AAA"/>
    <property type="match status" value="1"/>
</dbReference>
<dbReference type="InterPro" id="IPR020591">
    <property type="entry name" value="Chromosome_initiator_DnaA-like"/>
</dbReference>
<name>A0ABX8L1Z9_9GAMM</name>
<organism evidence="2 3">
    <name type="scientific">Acinetobacter seifertii</name>
    <dbReference type="NCBI Taxonomy" id="1530123"/>
    <lineage>
        <taxon>Bacteria</taxon>
        <taxon>Pseudomonadati</taxon>
        <taxon>Pseudomonadota</taxon>
        <taxon>Gammaproteobacteria</taxon>
        <taxon>Moraxellales</taxon>
        <taxon>Moraxellaceae</taxon>
        <taxon>Acinetobacter</taxon>
        <taxon>Acinetobacter calcoaceticus/baumannii complex</taxon>
    </lineage>
</organism>
<dbReference type="EMBL" id="CP077365">
    <property type="protein sequence ID" value="QXB46038.1"/>
    <property type="molecule type" value="Genomic_DNA"/>
</dbReference>
<dbReference type="InterPro" id="IPR027417">
    <property type="entry name" value="P-loop_NTPase"/>
</dbReference>
<dbReference type="InterPro" id="IPR003593">
    <property type="entry name" value="AAA+_ATPase"/>
</dbReference>
<dbReference type="Proteomes" id="UP000683517">
    <property type="component" value="Chromosome"/>
</dbReference>
<gene>
    <name evidence="2" type="ORF">I6L30_16730</name>
</gene>
<dbReference type="GO" id="GO:0005524">
    <property type="term" value="F:ATP binding"/>
    <property type="evidence" value="ECO:0007669"/>
    <property type="project" value="UniProtKB-KW"/>
</dbReference>
<dbReference type="PRINTS" id="PR00051">
    <property type="entry name" value="DNAA"/>
</dbReference>
<dbReference type="CDD" id="cd00009">
    <property type="entry name" value="AAA"/>
    <property type="match status" value="1"/>
</dbReference>
<keyword evidence="2" id="KW-0067">ATP-binding</keyword>
<dbReference type="InterPro" id="IPR002611">
    <property type="entry name" value="IstB_ATP-bd"/>
</dbReference>
<dbReference type="PANTHER" id="PTHR30050">
    <property type="entry name" value="CHROMOSOMAL REPLICATION INITIATOR PROTEIN DNAA"/>
    <property type="match status" value="1"/>
</dbReference>
<evidence type="ECO:0000259" key="1">
    <source>
        <dbReference type="SMART" id="SM00382"/>
    </source>
</evidence>
<dbReference type="Pfam" id="PF01695">
    <property type="entry name" value="IstB_IS21"/>
    <property type="match status" value="1"/>
</dbReference>
<proteinExistence type="predicted"/>
<evidence type="ECO:0000313" key="2">
    <source>
        <dbReference type="EMBL" id="QXB46038.1"/>
    </source>
</evidence>
<feature type="domain" description="AAA+ ATPase" evidence="1">
    <location>
        <begin position="104"/>
        <end position="228"/>
    </location>
</feature>